<dbReference type="InterPro" id="IPR042086">
    <property type="entry name" value="MeTrfase_capping"/>
</dbReference>
<dbReference type="InterPro" id="IPR029063">
    <property type="entry name" value="SAM-dependent_MTases_sf"/>
</dbReference>
<dbReference type="AlphaFoldDB" id="A0A834W3Y4"/>
<dbReference type="EMBL" id="JAAIUW010000011">
    <property type="protein sequence ID" value="KAF7808595.1"/>
    <property type="molecule type" value="Genomic_DNA"/>
</dbReference>
<reference evidence="5" key="1">
    <citation type="submission" date="2020-09" db="EMBL/GenBank/DDBJ databases">
        <title>Genome-Enabled Discovery of Anthraquinone Biosynthesis in Senna tora.</title>
        <authorList>
            <person name="Kang S.-H."/>
            <person name="Pandey R.P."/>
            <person name="Lee C.-M."/>
            <person name="Sim J.-S."/>
            <person name="Jeong J.-T."/>
            <person name="Choi B.-S."/>
            <person name="Jung M."/>
            <person name="Ginzburg D."/>
            <person name="Zhao K."/>
            <person name="Won S.Y."/>
            <person name="Oh T.-J."/>
            <person name="Yu Y."/>
            <person name="Kim N.-H."/>
            <person name="Lee O.R."/>
            <person name="Lee T.-H."/>
            <person name="Bashyal P."/>
            <person name="Kim T.-S."/>
            <person name="Lee W.-H."/>
            <person name="Kawkins C."/>
            <person name="Kim C.-K."/>
            <person name="Kim J.S."/>
            <person name="Ahn B.O."/>
            <person name="Rhee S.Y."/>
            <person name="Sohng J.K."/>
        </authorList>
    </citation>
    <scope>NUCLEOTIDE SEQUENCE</scope>
    <source>
        <tissue evidence="5">Leaf</tissue>
    </source>
</reference>
<name>A0A834W3Y4_9FABA</name>
<evidence type="ECO:0000256" key="2">
    <source>
        <dbReference type="ARBA" id="ARBA00022679"/>
    </source>
</evidence>
<evidence type="ECO:0000313" key="6">
    <source>
        <dbReference type="Proteomes" id="UP000634136"/>
    </source>
</evidence>
<gene>
    <name evidence="5" type="ORF">G2W53_035338</name>
</gene>
<proteinExistence type="predicted"/>
<protein>
    <submittedName>
        <fullName evidence="5">Putative S-adenosylmethionine-dependent methyltransferase At5g38100</fullName>
    </submittedName>
</protein>
<keyword evidence="2 5" id="KW-0808">Transferase</keyword>
<dbReference type="OrthoDB" id="1523883at2759"/>
<sequence length="340" mass="38194">MKKLDVKKLLSSSSTIRIADLGCATGPNAFFHSHYILHAIKNKFITQTTNNNNNNNNNLSNNNNNNIINFQVFFNDLPSNDFNTLFATLPPQDKRDYFACGVPGCFYGTLFPEASIHVAYSVHACHFLSESPRELAGSGAVATTNKGRVHYTGASEDVAEAYRRQFNEDARKFLEGRAMEIVSGGMLVMVMQGVPHGMPHSQVPAGFMYECMGSILKDMVNEGLLEESELDSFNVPFYTPSPKEMREVIEANGKFSIERMELSDPAPWLARSSLTDIPDWVIHVRAAMEPIFTSHFGHHITHQLFTRLPTLMQLNSQDLDSKSRDKTQMLLVLKRKDRSI</sequence>
<keyword evidence="3" id="KW-0479">Metal-binding</keyword>
<keyword evidence="1 5" id="KW-0489">Methyltransferase</keyword>
<dbReference type="Proteomes" id="UP000634136">
    <property type="component" value="Unassembled WGS sequence"/>
</dbReference>
<dbReference type="GO" id="GO:0046872">
    <property type="term" value="F:metal ion binding"/>
    <property type="evidence" value="ECO:0007669"/>
    <property type="project" value="UniProtKB-KW"/>
</dbReference>
<evidence type="ECO:0000256" key="3">
    <source>
        <dbReference type="ARBA" id="ARBA00022723"/>
    </source>
</evidence>
<dbReference type="InterPro" id="IPR005299">
    <property type="entry name" value="MeTrfase_7"/>
</dbReference>
<comment type="caution">
    <text evidence="5">The sequence shown here is derived from an EMBL/GenBank/DDBJ whole genome shotgun (WGS) entry which is preliminary data.</text>
</comment>
<evidence type="ECO:0000256" key="1">
    <source>
        <dbReference type="ARBA" id="ARBA00022603"/>
    </source>
</evidence>
<keyword evidence="6" id="KW-1185">Reference proteome</keyword>
<keyword evidence="4" id="KW-0460">Magnesium</keyword>
<evidence type="ECO:0000313" key="5">
    <source>
        <dbReference type="EMBL" id="KAF7808595.1"/>
    </source>
</evidence>
<dbReference type="SUPFAM" id="SSF53335">
    <property type="entry name" value="S-adenosyl-L-methionine-dependent methyltransferases"/>
    <property type="match status" value="1"/>
</dbReference>
<evidence type="ECO:0000256" key="4">
    <source>
        <dbReference type="ARBA" id="ARBA00022842"/>
    </source>
</evidence>
<organism evidence="5 6">
    <name type="scientific">Senna tora</name>
    <dbReference type="NCBI Taxonomy" id="362788"/>
    <lineage>
        <taxon>Eukaryota</taxon>
        <taxon>Viridiplantae</taxon>
        <taxon>Streptophyta</taxon>
        <taxon>Embryophyta</taxon>
        <taxon>Tracheophyta</taxon>
        <taxon>Spermatophyta</taxon>
        <taxon>Magnoliopsida</taxon>
        <taxon>eudicotyledons</taxon>
        <taxon>Gunneridae</taxon>
        <taxon>Pentapetalae</taxon>
        <taxon>rosids</taxon>
        <taxon>fabids</taxon>
        <taxon>Fabales</taxon>
        <taxon>Fabaceae</taxon>
        <taxon>Caesalpinioideae</taxon>
        <taxon>Cassia clade</taxon>
        <taxon>Senna</taxon>
    </lineage>
</organism>
<dbReference type="Gene3D" id="1.10.1200.270">
    <property type="entry name" value="Methyltransferase, alpha-helical capping domain"/>
    <property type="match status" value="1"/>
</dbReference>
<dbReference type="Pfam" id="PF03492">
    <property type="entry name" value="Methyltransf_7"/>
    <property type="match status" value="1"/>
</dbReference>
<dbReference type="PANTHER" id="PTHR31009">
    <property type="entry name" value="S-ADENOSYL-L-METHIONINE:CARBOXYL METHYLTRANSFERASE FAMILY PROTEIN"/>
    <property type="match status" value="1"/>
</dbReference>
<accession>A0A834W3Y4</accession>
<dbReference type="GO" id="GO:0008168">
    <property type="term" value="F:methyltransferase activity"/>
    <property type="evidence" value="ECO:0007669"/>
    <property type="project" value="UniProtKB-KW"/>
</dbReference>
<dbReference type="GO" id="GO:0032259">
    <property type="term" value="P:methylation"/>
    <property type="evidence" value="ECO:0007669"/>
    <property type="project" value="UniProtKB-KW"/>
</dbReference>
<dbReference type="Gene3D" id="3.40.50.150">
    <property type="entry name" value="Vaccinia Virus protein VP39"/>
    <property type="match status" value="1"/>
</dbReference>